<gene>
    <name evidence="2" type="ORF">BFL28_12940</name>
</gene>
<accession>A0A1E3M0F4</accession>
<dbReference type="RefSeq" id="WP_069319439.1">
    <property type="nucleotide sequence ID" value="NZ_MDDS01000011.1"/>
</dbReference>
<keyword evidence="1" id="KW-0812">Transmembrane</keyword>
<organism evidence="2 3">
    <name type="scientific">Sphingomonas turrisvirgatae</name>
    <dbReference type="NCBI Taxonomy" id="1888892"/>
    <lineage>
        <taxon>Bacteria</taxon>
        <taxon>Pseudomonadati</taxon>
        <taxon>Pseudomonadota</taxon>
        <taxon>Alphaproteobacteria</taxon>
        <taxon>Sphingomonadales</taxon>
        <taxon>Sphingomonadaceae</taxon>
        <taxon>Sphingomonas</taxon>
    </lineage>
</organism>
<name>A0A1E3M0F4_9SPHN</name>
<protein>
    <submittedName>
        <fullName evidence="2">Uncharacterized protein</fullName>
    </submittedName>
</protein>
<dbReference type="EMBL" id="MDDS01000011">
    <property type="protein sequence ID" value="ODP38835.1"/>
    <property type="molecule type" value="Genomic_DNA"/>
</dbReference>
<keyword evidence="1" id="KW-1133">Transmembrane helix</keyword>
<dbReference type="Proteomes" id="UP000094487">
    <property type="component" value="Unassembled WGS sequence"/>
</dbReference>
<evidence type="ECO:0000313" key="3">
    <source>
        <dbReference type="Proteomes" id="UP000094487"/>
    </source>
</evidence>
<reference evidence="2 3" key="1">
    <citation type="submission" date="2016-08" db="EMBL/GenBank/DDBJ databases">
        <title>Draft genome of the agarase producing Sphingomonas sp. MCT13.</title>
        <authorList>
            <person name="D'Andrea M.M."/>
            <person name="Rossolini G.M."/>
            <person name="Thaller M.C."/>
        </authorList>
    </citation>
    <scope>NUCLEOTIDE SEQUENCE [LARGE SCALE GENOMIC DNA]</scope>
    <source>
        <strain evidence="2 3">MCT13</strain>
    </source>
</reference>
<evidence type="ECO:0000313" key="2">
    <source>
        <dbReference type="EMBL" id="ODP38835.1"/>
    </source>
</evidence>
<evidence type="ECO:0000256" key="1">
    <source>
        <dbReference type="SAM" id="Phobius"/>
    </source>
</evidence>
<dbReference type="AlphaFoldDB" id="A0A1E3M0F4"/>
<keyword evidence="1" id="KW-0472">Membrane</keyword>
<proteinExistence type="predicted"/>
<keyword evidence="3" id="KW-1185">Reference proteome</keyword>
<comment type="caution">
    <text evidence="2">The sequence shown here is derived from an EMBL/GenBank/DDBJ whole genome shotgun (WGS) entry which is preliminary data.</text>
</comment>
<feature type="transmembrane region" description="Helical" evidence="1">
    <location>
        <begin position="56"/>
        <end position="81"/>
    </location>
</feature>
<sequence>MTISSKAFVLRRSAKLAGWIGFASFELLVVALVSLVASVRCCGAHSPAGPQSPGEWLALALFAPVMLLLGAAVGGGIACALEGLLRLFARIAESRPDGSSS</sequence>
<feature type="transmembrane region" description="Helical" evidence="1">
    <location>
        <begin position="16"/>
        <end position="36"/>
    </location>
</feature>